<evidence type="ECO:0000313" key="2">
    <source>
        <dbReference type="EMBL" id="MBC9934083.1"/>
    </source>
</evidence>
<dbReference type="InterPro" id="IPR050765">
    <property type="entry name" value="Riboflavin_Biosynth_HTPR"/>
</dbReference>
<dbReference type="EMBL" id="JACVFC010000005">
    <property type="protein sequence ID" value="MBC9934083.1"/>
    <property type="molecule type" value="Genomic_DNA"/>
</dbReference>
<dbReference type="Gene3D" id="3.40.430.10">
    <property type="entry name" value="Dihydrofolate Reductase, subunit A"/>
    <property type="match status" value="1"/>
</dbReference>
<evidence type="ECO:0000259" key="1">
    <source>
        <dbReference type="Pfam" id="PF01872"/>
    </source>
</evidence>
<dbReference type="InterPro" id="IPR002734">
    <property type="entry name" value="RibDG_C"/>
</dbReference>
<name>A0ABR7TVQ8_9BACT</name>
<keyword evidence="3" id="KW-1185">Reference proteome</keyword>
<dbReference type="Proteomes" id="UP000659124">
    <property type="component" value="Unassembled WGS sequence"/>
</dbReference>
<dbReference type="Pfam" id="PF01872">
    <property type="entry name" value="RibD_C"/>
    <property type="match status" value="1"/>
</dbReference>
<dbReference type="SUPFAM" id="SSF53597">
    <property type="entry name" value="Dihydrofolate reductase-like"/>
    <property type="match status" value="1"/>
</dbReference>
<dbReference type="InterPro" id="IPR024072">
    <property type="entry name" value="DHFR-like_dom_sf"/>
</dbReference>
<evidence type="ECO:0000313" key="3">
    <source>
        <dbReference type="Proteomes" id="UP000659124"/>
    </source>
</evidence>
<organism evidence="2 3">
    <name type="scientific">Chitinophaga qingshengii</name>
    <dbReference type="NCBI Taxonomy" id="1569794"/>
    <lineage>
        <taxon>Bacteria</taxon>
        <taxon>Pseudomonadati</taxon>
        <taxon>Bacteroidota</taxon>
        <taxon>Chitinophagia</taxon>
        <taxon>Chitinophagales</taxon>
        <taxon>Chitinophagaceae</taxon>
        <taxon>Chitinophaga</taxon>
    </lineage>
</organism>
<sequence>MRKLIVSMNISLDGFMSGSRQELDWHFASWGSDMAEKLTRDLAQADTLLLGRNTYEAMASYWREVEIDTFFPRDDIAHAVMLNTCQKLVYSRTLTELSWNNSRQVKGDLRRVVATLKQPRPGQEKNILVYGSGQLVAALTALNLVDEYHLWVHPVVLGQGVPLFREGMEKVALDLFKMQTFRSGVVWFRYIVTKNALVPTD</sequence>
<feature type="domain" description="Bacterial bifunctional deaminase-reductase C-terminal" evidence="1">
    <location>
        <begin position="2"/>
        <end position="186"/>
    </location>
</feature>
<dbReference type="PANTHER" id="PTHR38011:SF11">
    <property type="entry name" value="2,5-DIAMINO-6-RIBOSYLAMINO-4(3H)-PYRIMIDINONE 5'-PHOSPHATE REDUCTASE"/>
    <property type="match status" value="1"/>
</dbReference>
<reference evidence="2 3" key="1">
    <citation type="submission" date="2020-09" db="EMBL/GenBank/DDBJ databases">
        <title>Genome sequences of type strains of Chitinophaga qingshengii and Chitinophaga varians.</title>
        <authorList>
            <person name="Kittiwongwattana C."/>
        </authorList>
    </citation>
    <scope>NUCLEOTIDE SEQUENCE [LARGE SCALE GENOMIC DNA]</scope>
    <source>
        <strain evidence="2 3">JCM 30026</strain>
    </source>
</reference>
<gene>
    <name evidence="2" type="ORF">ICL07_27090</name>
</gene>
<dbReference type="RefSeq" id="WP_188091206.1">
    <property type="nucleotide sequence ID" value="NZ_JACVFC010000005.1"/>
</dbReference>
<comment type="caution">
    <text evidence="2">The sequence shown here is derived from an EMBL/GenBank/DDBJ whole genome shotgun (WGS) entry which is preliminary data.</text>
</comment>
<accession>A0ABR7TVQ8</accession>
<proteinExistence type="predicted"/>
<protein>
    <submittedName>
        <fullName evidence="2">Dihydrofolate reductase</fullName>
    </submittedName>
</protein>
<dbReference type="PANTHER" id="PTHR38011">
    <property type="entry name" value="DIHYDROFOLATE REDUCTASE FAMILY PROTEIN (AFU_ORTHOLOGUE AFUA_8G06820)"/>
    <property type="match status" value="1"/>
</dbReference>